<dbReference type="Proteomes" id="UP000078397">
    <property type="component" value="Unassembled WGS sequence"/>
</dbReference>
<gene>
    <name evidence="1" type="ORF">VFPPC_17519</name>
</gene>
<dbReference type="RefSeq" id="XP_022285753.1">
    <property type="nucleotide sequence ID" value="XM_022429220.1"/>
</dbReference>
<dbReference type="AlphaFoldDB" id="A0A219ARA7"/>
<comment type="caution">
    <text evidence="1">The sequence shown here is derived from an EMBL/GenBank/DDBJ whole genome shotgun (WGS) entry which is preliminary data.</text>
</comment>
<sequence length="101" mass="10895">MPILRSLPHASRDVSMPLCVSNLYTAVMLCLMTLSQGISTSDMDFGGRTATTNRQKLIQSGGKCGQDKSLIVNWVQPESPTRKEGMVSSVDMLQGCFLGIG</sequence>
<name>A0A219ARA7_METCM</name>
<protein>
    <submittedName>
        <fullName evidence="1">Uncharacterized protein</fullName>
    </submittedName>
</protein>
<dbReference type="EMBL" id="LSBJ02000002">
    <property type="protein sequence ID" value="OWT43318.1"/>
    <property type="molecule type" value="Genomic_DNA"/>
</dbReference>
<organism evidence="1 2">
    <name type="scientific">Pochonia chlamydosporia 170</name>
    <dbReference type="NCBI Taxonomy" id="1380566"/>
    <lineage>
        <taxon>Eukaryota</taxon>
        <taxon>Fungi</taxon>
        <taxon>Dikarya</taxon>
        <taxon>Ascomycota</taxon>
        <taxon>Pezizomycotina</taxon>
        <taxon>Sordariomycetes</taxon>
        <taxon>Hypocreomycetidae</taxon>
        <taxon>Hypocreales</taxon>
        <taxon>Clavicipitaceae</taxon>
        <taxon>Pochonia</taxon>
    </lineage>
</organism>
<accession>A0A219ARA7</accession>
<evidence type="ECO:0000313" key="1">
    <source>
        <dbReference type="EMBL" id="OWT43318.1"/>
    </source>
</evidence>
<dbReference type="GeneID" id="33936474"/>
<keyword evidence="2" id="KW-1185">Reference proteome</keyword>
<proteinExistence type="predicted"/>
<dbReference type="KEGG" id="pchm:VFPPC_17519"/>
<reference evidence="1 2" key="1">
    <citation type="journal article" date="2016" name="PLoS Pathog.">
        <title>Biosynthesis of antibiotic leucinostatins in bio-control fungus Purpureocillium lilacinum and their inhibition on phytophthora revealed by genome mining.</title>
        <authorList>
            <person name="Wang G."/>
            <person name="Liu Z."/>
            <person name="Lin R."/>
            <person name="Li E."/>
            <person name="Mao Z."/>
            <person name="Ling J."/>
            <person name="Yang Y."/>
            <person name="Yin W.B."/>
            <person name="Xie B."/>
        </authorList>
    </citation>
    <scope>NUCLEOTIDE SEQUENCE [LARGE SCALE GENOMIC DNA]</scope>
    <source>
        <strain evidence="1">170</strain>
    </source>
</reference>
<evidence type="ECO:0000313" key="2">
    <source>
        <dbReference type="Proteomes" id="UP000078397"/>
    </source>
</evidence>